<name>A0A0D6N662_9PROT</name>
<dbReference type="RefSeq" id="WP_048839494.1">
    <property type="nucleotide sequence ID" value="NZ_BAMV01000024.1"/>
</dbReference>
<comment type="caution">
    <text evidence="4">The sequence shown here is derived from an EMBL/GenBank/DDBJ whole genome shotgun (WGS) entry which is preliminary data.</text>
</comment>
<dbReference type="PRINTS" id="PR00420">
    <property type="entry name" value="RNGMNOXGNASE"/>
</dbReference>
<dbReference type="Proteomes" id="UP000321891">
    <property type="component" value="Unassembled WGS sequence"/>
</dbReference>
<dbReference type="Pfam" id="PF01494">
    <property type="entry name" value="FAD_binding_3"/>
    <property type="match status" value="1"/>
</dbReference>
<sequence>MTCKVQEKTTIVIVGAGVAGLTAGTLLKRCGIDCIVLERRTQEYVLQRQRAGNIEARAVRMFEKWGLAERVVGGWPYEGIVTLRIDGTPHLLREQMDDKAPGRLCPQQVLVRNLMAAYTEDGGDLRFEASDVTLHALDDKKPVVRYRDSQGVAHEISCDFIAGCDGDHGVSRASIPQGVLSKAEHRYGVSWVVVLTDVPTGRYPLMSVGDRGFAAQFPRGRDVSRFYLQCAETDTVEDWSDARVAAEIKARCGEIEITEKDIVNKSIMPLYSVVYAPMCYGKLFLCGDAAHLVPPTSARGMNLAISDAETFVCAVRDFVQDGNAAGLAAYSDTCLERVWNYQDYAIWVTEMLHDAGDASIVGPFRREAARSRLNRLLKPSTTNRLFSDFMAGKV</sequence>
<dbReference type="InterPro" id="IPR002938">
    <property type="entry name" value="FAD-bd"/>
</dbReference>
<reference evidence="5 7" key="2">
    <citation type="submission" date="2019-07" db="EMBL/GenBank/DDBJ databases">
        <title>Whole genome shotgun sequence of Acetobacter cibinongensis NBRC 16605.</title>
        <authorList>
            <person name="Hosoyama A."/>
            <person name="Uohara A."/>
            <person name="Ohji S."/>
            <person name="Ichikawa N."/>
        </authorList>
    </citation>
    <scope>NUCLEOTIDE SEQUENCE [LARGE SCALE GENOMIC DNA]</scope>
    <source>
        <strain evidence="5 7">NBRC 16605</strain>
    </source>
</reference>
<dbReference type="NCBIfam" id="NF006091">
    <property type="entry name" value="PRK08243.1"/>
    <property type="match status" value="1"/>
</dbReference>
<organism evidence="4 6">
    <name type="scientific">Acetobacter cibinongensis</name>
    <dbReference type="NCBI Taxonomy" id="146475"/>
    <lineage>
        <taxon>Bacteria</taxon>
        <taxon>Pseudomonadati</taxon>
        <taxon>Pseudomonadota</taxon>
        <taxon>Alphaproteobacteria</taxon>
        <taxon>Acetobacterales</taxon>
        <taxon>Acetobacteraceae</taxon>
        <taxon>Acetobacter</taxon>
    </lineage>
</organism>
<dbReference type="EMBL" id="BJVU01000019">
    <property type="protein sequence ID" value="GEL60012.1"/>
    <property type="molecule type" value="Genomic_DNA"/>
</dbReference>
<keyword evidence="2" id="KW-0274">FAD</keyword>
<dbReference type="STRING" id="1231339.Abci_024_013"/>
<dbReference type="PANTHER" id="PTHR43004">
    <property type="entry name" value="TRK SYSTEM POTASSIUM UPTAKE PROTEIN"/>
    <property type="match status" value="1"/>
</dbReference>
<dbReference type="AlphaFoldDB" id="A0A0D6N662"/>
<evidence type="ECO:0000256" key="1">
    <source>
        <dbReference type="ARBA" id="ARBA00022630"/>
    </source>
</evidence>
<dbReference type="PANTHER" id="PTHR43004:SF3">
    <property type="entry name" value="P-HYDROXYBENZOATE HYDROXYLASE"/>
    <property type="match status" value="1"/>
</dbReference>
<keyword evidence="4" id="KW-0560">Oxidoreductase</keyword>
<keyword evidence="7" id="KW-1185">Reference proteome</keyword>
<dbReference type="GO" id="GO:0071949">
    <property type="term" value="F:FAD binding"/>
    <property type="evidence" value="ECO:0007669"/>
    <property type="project" value="InterPro"/>
</dbReference>
<accession>A0A6N3SSD6</accession>
<reference evidence="4 6" key="1">
    <citation type="submission" date="2012-11" db="EMBL/GenBank/DDBJ databases">
        <title>Whole genome sequence of Acetobacter cibinongensis 4H-1.</title>
        <authorList>
            <person name="Azuma Y."/>
            <person name="Higashiura N."/>
            <person name="Hirakawa H."/>
            <person name="Matsushita K."/>
        </authorList>
    </citation>
    <scope>NUCLEOTIDE SEQUENCE [LARGE SCALE GENOMIC DNA]</scope>
    <source>
        <strain evidence="4 6">4H-1</strain>
    </source>
</reference>
<dbReference type="SUPFAM" id="SSF54373">
    <property type="entry name" value="FAD-linked reductases, C-terminal domain"/>
    <property type="match status" value="1"/>
</dbReference>
<evidence type="ECO:0000256" key="2">
    <source>
        <dbReference type="ARBA" id="ARBA00022827"/>
    </source>
</evidence>
<dbReference type="InterPro" id="IPR036188">
    <property type="entry name" value="FAD/NAD-bd_sf"/>
</dbReference>
<keyword evidence="4" id="KW-0503">Monooxygenase</keyword>
<gene>
    <name evidence="5" type="primary">pobA</name>
    <name evidence="4" type="ORF">Abci_024_013</name>
    <name evidence="5" type="ORF">ACI01nite_26140</name>
</gene>
<proteinExistence type="predicted"/>
<evidence type="ECO:0000313" key="6">
    <source>
        <dbReference type="Proteomes" id="UP000032671"/>
    </source>
</evidence>
<dbReference type="GO" id="GO:0016709">
    <property type="term" value="F:oxidoreductase activity, acting on paired donors, with incorporation or reduction of molecular oxygen, NAD(P)H as one donor, and incorporation of one atom of oxygen"/>
    <property type="evidence" value="ECO:0007669"/>
    <property type="project" value="UniProtKB-ARBA"/>
</dbReference>
<feature type="domain" description="FAD-binding" evidence="3">
    <location>
        <begin position="8"/>
        <end position="342"/>
    </location>
</feature>
<dbReference type="Proteomes" id="UP000032671">
    <property type="component" value="Unassembled WGS sequence"/>
</dbReference>
<evidence type="ECO:0000313" key="4">
    <source>
        <dbReference type="EMBL" id="GAN61444.1"/>
    </source>
</evidence>
<dbReference type="SUPFAM" id="SSF51905">
    <property type="entry name" value="FAD/NAD(P)-binding domain"/>
    <property type="match status" value="1"/>
</dbReference>
<dbReference type="Gene3D" id="3.30.9.10">
    <property type="entry name" value="D-Amino Acid Oxidase, subunit A, domain 2"/>
    <property type="match status" value="1"/>
</dbReference>
<accession>A0A0D6N662</accession>
<evidence type="ECO:0000313" key="5">
    <source>
        <dbReference type="EMBL" id="GEL60012.1"/>
    </source>
</evidence>
<keyword evidence="1" id="KW-0285">Flavoprotein</keyword>
<dbReference type="EMBL" id="BAMV01000024">
    <property type="protein sequence ID" value="GAN61444.1"/>
    <property type="molecule type" value="Genomic_DNA"/>
</dbReference>
<dbReference type="InterPro" id="IPR050641">
    <property type="entry name" value="RIFMO-like"/>
</dbReference>
<evidence type="ECO:0000313" key="7">
    <source>
        <dbReference type="Proteomes" id="UP000321891"/>
    </source>
</evidence>
<dbReference type="Gene3D" id="3.50.50.60">
    <property type="entry name" value="FAD/NAD(P)-binding domain"/>
    <property type="match status" value="1"/>
</dbReference>
<evidence type="ECO:0000259" key="3">
    <source>
        <dbReference type="Pfam" id="PF01494"/>
    </source>
</evidence>
<protein>
    <submittedName>
        <fullName evidence="4">4-hydroxybenzoate 3-monooxygenase</fullName>
    </submittedName>
</protein>